<dbReference type="Pfam" id="PF08751">
    <property type="entry name" value="TrwC"/>
    <property type="match status" value="1"/>
</dbReference>
<sequence length="149" mass="15381">MLTDVVEAVIRVHGGVKFDRGAASAARAYVERDRSRADDYYLGEGSGVATRLMAGPDGPVRNAGAMTGETYEAWVAGTDISTGCRKGVVRNDANALRFVEVVVKGPKTWSLAAPLHPEISDALDAAQDKAAALGGPAWPGAASVASPGE</sequence>
<dbReference type="RefSeq" id="WP_218883722.1">
    <property type="nucleotide sequence ID" value="NZ_JACCFW010000001.1"/>
</dbReference>
<dbReference type="AlphaFoldDB" id="A0A853DDX1"/>
<dbReference type="EMBL" id="JACCFW010000001">
    <property type="protein sequence ID" value="NYJ75632.1"/>
    <property type="molecule type" value="Genomic_DNA"/>
</dbReference>
<dbReference type="SUPFAM" id="SSF55464">
    <property type="entry name" value="Origin of replication-binding domain, RBD-like"/>
    <property type="match status" value="1"/>
</dbReference>
<accession>A0A853DDX1</accession>
<proteinExistence type="predicted"/>
<name>A0A853DDX1_9MICO</name>
<comment type="caution">
    <text evidence="2">The sequence shown here is derived from an EMBL/GenBank/DDBJ whole genome shotgun (WGS) entry which is preliminary data.</text>
</comment>
<keyword evidence="3" id="KW-1185">Reference proteome</keyword>
<gene>
    <name evidence="2" type="ORF">HNR15_002595</name>
</gene>
<organism evidence="2 3">
    <name type="scientific">Allobranchiibius huperziae</name>
    <dbReference type="NCBI Taxonomy" id="1874116"/>
    <lineage>
        <taxon>Bacteria</taxon>
        <taxon>Bacillati</taxon>
        <taxon>Actinomycetota</taxon>
        <taxon>Actinomycetes</taxon>
        <taxon>Micrococcales</taxon>
        <taxon>Dermacoccaceae</taxon>
        <taxon>Allobranchiibius</taxon>
    </lineage>
</organism>
<protein>
    <recommendedName>
        <fullName evidence="1">TrwC relaxase domain-containing protein</fullName>
    </recommendedName>
</protein>
<evidence type="ECO:0000259" key="1">
    <source>
        <dbReference type="Pfam" id="PF08751"/>
    </source>
</evidence>
<feature type="domain" description="TrwC relaxase" evidence="1">
    <location>
        <begin position="23"/>
        <end position="131"/>
    </location>
</feature>
<evidence type="ECO:0000313" key="3">
    <source>
        <dbReference type="Proteomes" id="UP000571817"/>
    </source>
</evidence>
<reference evidence="2 3" key="1">
    <citation type="submission" date="2020-07" db="EMBL/GenBank/DDBJ databases">
        <title>Sequencing the genomes of 1000 actinobacteria strains.</title>
        <authorList>
            <person name="Klenk H.-P."/>
        </authorList>
    </citation>
    <scope>NUCLEOTIDE SEQUENCE [LARGE SCALE GENOMIC DNA]</scope>
    <source>
        <strain evidence="2 3">DSM 29531</strain>
    </source>
</reference>
<dbReference type="InterPro" id="IPR014862">
    <property type="entry name" value="TrwC"/>
</dbReference>
<evidence type="ECO:0000313" key="2">
    <source>
        <dbReference type="EMBL" id="NYJ75632.1"/>
    </source>
</evidence>
<dbReference type="Proteomes" id="UP000571817">
    <property type="component" value="Unassembled WGS sequence"/>
</dbReference>